<dbReference type="GO" id="GO:0016989">
    <property type="term" value="F:sigma factor antagonist activity"/>
    <property type="evidence" value="ECO:0007669"/>
    <property type="project" value="TreeGrafter"/>
</dbReference>
<dbReference type="Gene3D" id="2.60.120.1440">
    <property type="match status" value="1"/>
</dbReference>
<protein>
    <submittedName>
        <fullName evidence="4">FecR domain-containing protein</fullName>
    </submittedName>
</protein>
<feature type="transmembrane region" description="Helical" evidence="1">
    <location>
        <begin position="89"/>
        <end position="111"/>
    </location>
</feature>
<keyword evidence="1" id="KW-1133">Transmembrane helix</keyword>
<evidence type="ECO:0000256" key="1">
    <source>
        <dbReference type="SAM" id="Phobius"/>
    </source>
</evidence>
<dbReference type="Proteomes" id="UP000653797">
    <property type="component" value="Unassembled WGS sequence"/>
</dbReference>
<dbReference type="Pfam" id="PF16344">
    <property type="entry name" value="FecR_C"/>
    <property type="match status" value="1"/>
</dbReference>
<dbReference type="Pfam" id="PF04773">
    <property type="entry name" value="FecR"/>
    <property type="match status" value="1"/>
</dbReference>
<evidence type="ECO:0000313" key="4">
    <source>
        <dbReference type="EMBL" id="MBD2753551.1"/>
    </source>
</evidence>
<dbReference type="InterPro" id="IPR006860">
    <property type="entry name" value="FecR"/>
</dbReference>
<organism evidence="4 5">
    <name type="scientific">Spirosoma validum</name>
    <dbReference type="NCBI Taxonomy" id="2771355"/>
    <lineage>
        <taxon>Bacteria</taxon>
        <taxon>Pseudomonadati</taxon>
        <taxon>Bacteroidota</taxon>
        <taxon>Cytophagia</taxon>
        <taxon>Cytophagales</taxon>
        <taxon>Cytophagaceae</taxon>
        <taxon>Spirosoma</taxon>
    </lineage>
</organism>
<reference evidence="4" key="1">
    <citation type="submission" date="2020-09" db="EMBL/GenBank/DDBJ databases">
        <authorList>
            <person name="Kim M.K."/>
        </authorList>
    </citation>
    <scope>NUCLEOTIDE SEQUENCE</scope>
    <source>
        <strain evidence="4">BT704</strain>
    </source>
</reference>
<proteinExistence type="predicted"/>
<dbReference type="Gene3D" id="3.55.50.30">
    <property type="match status" value="1"/>
</dbReference>
<sequence>MESDIHKDLIFSHFSRKTSPLQREFIARWLKEKANEEQYYEWLEEWETKHTQYVAQLDMASQRYSHFLTQHPNEESQPEASPLLPDRTYWWRSGWVVAASVLFLFGLLVLLRSDLVRYKTYETAFGETRSVKLTDGSKVLLNANSTLRIPRWGFGSTSREVLLRGEANFSVAHTPNNQQFIVKTEKKFDVVVVGTEFTVFSRKRGTRVALHKGEVRLHYQEGITEKQLTMKPGQLATLDPKNGIALKETRRVLEQAKPAWSQKRFVFDEVSLQEVAYMLEETYGLQVEIKDRELAGRILAGSFRADNVDQILQSISAILDINVIHRGNRVLLQSH</sequence>
<dbReference type="PIRSF" id="PIRSF018266">
    <property type="entry name" value="FecR"/>
    <property type="match status" value="1"/>
</dbReference>
<keyword evidence="1" id="KW-0472">Membrane</keyword>
<evidence type="ECO:0000313" key="5">
    <source>
        <dbReference type="Proteomes" id="UP000653797"/>
    </source>
</evidence>
<dbReference type="InterPro" id="IPR032508">
    <property type="entry name" value="FecR_C"/>
</dbReference>
<dbReference type="RefSeq" id="WP_191039153.1">
    <property type="nucleotide sequence ID" value="NZ_JACXAA010000003.1"/>
</dbReference>
<dbReference type="PANTHER" id="PTHR30273">
    <property type="entry name" value="PERIPLASMIC SIGNAL SENSOR AND SIGMA FACTOR ACTIVATOR FECR-RELATED"/>
    <property type="match status" value="1"/>
</dbReference>
<comment type="caution">
    <text evidence="4">The sequence shown here is derived from an EMBL/GenBank/DDBJ whole genome shotgun (WGS) entry which is preliminary data.</text>
</comment>
<evidence type="ECO:0000259" key="3">
    <source>
        <dbReference type="Pfam" id="PF16344"/>
    </source>
</evidence>
<keyword evidence="1" id="KW-0812">Transmembrane</keyword>
<dbReference type="InterPro" id="IPR012373">
    <property type="entry name" value="Ferrdict_sens_TM"/>
</dbReference>
<name>A0A927GDH0_9BACT</name>
<evidence type="ECO:0000259" key="2">
    <source>
        <dbReference type="Pfam" id="PF04773"/>
    </source>
</evidence>
<accession>A0A927GDH0</accession>
<dbReference type="AlphaFoldDB" id="A0A927GDH0"/>
<dbReference type="PANTHER" id="PTHR30273:SF2">
    <property type="entry name" value="PROTEIN FECR"/>
    <property type="match status" value="1"/>
</dbReference>
<keyword evidence="5" id="KW-1185">Reference proteome</keyword>
<feature type="domain" description="Protein FecR C-terminal" evidence="3">
    <location>
        <begin position="264"/>
        <end position="331"/>
    </location>
</feature>
<gene>
    <name evidence="4" type="ORF">IC230_11665</name>
</gene>
<feature type="domain" description="FecR protein" evidence="2">
    <location>
        <begin position="120"/>
        <end position="216"/>
    </location>
</feature>
<dbReference type="EMBL" id="JACXAA010000003">
    <property type="protein sequence ID" value="MBD2753551.1"/>
    <property type="molecule type" value="Genomic_DNA"/>
</dbReference>